<sequence length="86" mass="8634">MKVDLDFLRQRLVADLGGDGVEIGSGGGDIKDGFAGVVGDGLGVFDSQLRVTVESDGLIGNTDSPAVENKGGDTDELLAVGGGGER</sequence>
<dbReference type="EMBL" id="LBUT01000008">
    <property type="protein sequence ID" value="KKQ70110.1"/>
    <property type="molecule type" value="Genomic_DNA"/>
</dbReference>
<feature type="region of interest" description="Disordered" evidence="1">
    <location>
        <begin position="60"/>
        <end position="86"/>
    </location>
</feature>
<gene>
    <name evidence="2" type="ORF">US90_C0008G0002</name>
</gene>
<evidence type="ECO:0000256" key="1">
    <source>
        <dbReference type="SAM" id="MobiDB-lite"/>
    </source>
</evidence>
<reference evidence="2 3" key="1">
    <citation type="journal article" date="2015" name="Nature">
        <title>rRNA introns, odd ribosomes, and small enigmatic genomes across a large radiation of phyla.</title>
        <authorList>
            <person name="Brown C.T."/>
            <person name="Hug L.A."/>
            <person name="Thomas B.C."/>
            <person name="Sharon I."/>
            <person name="Castelle C.J."/>
            <person name="Singh A."/>
            <person name="Wilkins M.J."/>
            <person name="Williams K.H."/>
            <person name="Banfield J.F."/>
        </authorList>
    </citation>
    <scope>NUCLEOTIDE SEQUENCE [LARGE SCALE GENOMIC DNA]</scope>
</reference>
<protein>
    <submittedName>
        <fullName evidence="2">Uncharacterized protein</fullName>
    </submittedName>
</protein>
<organism evidence="2 3">
    <name type="scientific">Candidatus Shapirobacteria bacterium GW2011_GWE2_38_30</name>
    <dbReference type="NCBI Taxonomy" id="1618490"/>
    <lineage>
        <taxon>Bacteria</taxon>
        <taxon>Candidatus Shapironibacteriota</taxon>
    </lineage>
</organism>
<proteinExistence type="predicted"/>
<accession>A0A0G0K3W0</accession>
<evidence type="ECO:0000313" key="3">
    <source>
        <dbReference type="Proteomes" id="UP000034406"/>
    </source>
</evidence>
<dbReference type="STRING" id="1618490.US90_C0008G0002"/>
<evidence type="ECO:0000313" key="2">
    <source>
        <dbReference type="EMBL" id="KKQ70110.1"/>
    </source>
</evidence>
<dbReference type="Proteomes" id="UP000034406">
    <property type="component" value="Unassembled WGS sequence"/>
</dbReference>
<dbReference type="AlphaFoldDB" id="A0A0G0K3W0"/>
<comment type="caution">
    <text evidence="2">The sequence shown here is derived from an EMBL/GenBank/DDBJ whole genome shotgun (WGS) entry which is preliminary data.</text>
</comment>
<name>A0A0G0K3W0_9BACT</name>